<dbReference type="Gene3D" id="3.40.50.720">
    <property type="entry name" value="NAD(P)-binding Rossmann-like Domain"/>
    <property type="match status" value="1"/>
</dbReference>
<comment type="caution">
    <text evidence="3">The sequence shown here is derived from an EMBL/GenBank/DDBJ whole genome shotgun (WGS) entry which is preliminary data.</text>
</comment>
<dbReference type="PRINTS" id="PR00081">
    <property type="entry name" value="GDHRDH"/>
</dbReference>
<name>A0A177YKT4_9NOCA</name>
<comment type="similarity">
    <text evidence="1">Belongs to the short-chain dehydrogenases/reductases (SDR) family.</text>
</comment>
<keyword evidence="2" id="KW-0560">Oxidoreductase</keyword>
<reference evidence="3 4" key="1">
    <citation type="submission" date="2016-03" db="EMBL/GenBank/DDBJ databases">
        <title>Genome sequence of Rhodococcus kyotonensis KB10.</title>
        <authorList>
            <person name="Jeong H."/>
            <person name="Hong C.E."/>
            <person name="Jo S.H."/>
            <person name="Park J.M."/>
        </authorList>
    </citation>
    <scope>NUCLEOTIDE SEQUENCE [LARGE SCALE GENOMIC DNA]</scope>
    <source>
        <strain evidence="3 4">KB10</strain>
    </source>
</reference>
<sequence length="245" mass="25878">MTTRVALVTGATRGIGAEVATRLATEGWDLVVTARSAEALEKFAAELAGKTGRRVTPVVSDLAEESSPAVIAAQFERAHSRLDALILNAGMGSIGAFGEFPLRRLDKLLAVNVRASYALIQQFLPTLRRTGNVSDHGARVIALSSMTGIASEPLNSAYGASKAALTSLCETLTLEEYSHGVNATAVCPGYVATDMTAGLEEQVAASQMIRVSDVAEVVVSMTRLSKSVTVPYVPMSRPGRNLWRA</sequence>
<organism evidence="3 4">
    <name type="scientific">Rhodococcoides kyotonense</name>
    <dbReference type="NCBI Taxonomy" id="398843"/>
    <lineage>
        <taxon>Bacteria</taxon>
        <taxon>Bacillati</taxon>
        <taxon>Actinomycetota</taxon>
        <taxon>Actinomycetes</taxon>
        <taxon>Mycobacteriales</taxon>
        <taxon>Nocardiaceae</taxon>
        <taxon>Rhodococcoides</taxon>
    </lineage>
</organism>
<dbReference type="CDD" id="cd05233">
    <property type="entry name" value="SDR_c"/>
    <property type="match status" value="1"/>
</dbReference>
<protein>
    <submittedName>
        <fullName evidence="3">Short-chain dehydrogenase</fullName>
    </submittedName>
</protein>
<gene>
    <name evidence="3" type="ORF">A3K89_17145</name>
</gene>
<evidence type="ECO:0000313" key="3">
    <source>
        <dbReference type="EMBL" id="OAK56206.1"/>
    </source>
</evidence>
<evidence type="ECO:0000313" key="4">
    <source>
        <dbReference type="Proteomes" id="UP000077519"/>
    </source>
</evidence>
<dbReference type="Pfam" id="PF00106">
    <property type="entry name" value="adh_short"/>
    <property type="match status" value="1"/>
</dbReference>
<evidence type="ECO:0000256" key="2">
    <source>
        <dbReference type="ARBA" id="ARBA00023002"/>
    </source>
</evidence>
<dbReference type="AlphaFoldDB" id="A0A177YKT4"/>
<evidence type="ECO:0000256" key="1">
    <source>
        <dbReference type="ARBA" id="ARBA00006484"/>
    </source>
</evidence>
<dbReference type="PANTHER" id="PTHR44196:SF1">
    <property type="entry name" value="DEHYDROGENASE_REDUCTASE SDR FAMILY MEMBER 7B"/>
    <property type="match status" value="1"/>
</dbReference>
<dbReference type="InterPro" id="IPR002347">
    <property type="entry name" value="SDR_fam"/>
</dbReference>
<dbReference type="GO" id="GO:0016020">
    <property type="term" value="C:membrane"/>
    <property type="evidence" value="ECO:0007669"/>
    <property type="project" value="TreeGrafter"/>
</dbReference>
<dbReference type="GO" id="GO:0016491">
    <property type="term" value="F:oxidoreductase activity"/>
    <property type="evidence" value="ECO:0007669"/>
    <property type="project" value="UniProtKB-KW"/>
</dbReference>
<dbReference type="RefSeq" id="WP_068422373.1">
    <property type="nucleotide sequence ID" value="NZ_LVHI01000005.1"/>
</dbReference>
<dbReference type="SUPFAM" id="SSF51735">
    <property type="entry name" value="NAD(P)-binding Rossmann-fold domains"/>
    <property type="match status" value="1"/>
</dbReference>
<proteinExistence type="inferred from homology"/>
<keyword evidence="4" id="KW-1185">Reference proteome</keyword>
<dbReference type="InterPro" id="IPR036291">
    <property type="entry name" value="NAD(P)-bd_dom_sf"/>
</dbReference>
<dbReference type="EMBL" id="LVHI01000005">
    <property type="protein sequence ID" value="OAK56206.1"/>
    <property type="molecule type" value="Genomic_DNA"/>
</dbReference>
<dbReference type="PANTHER" id="PTHR44196">
    <property type="entry name" value="DEHYDROGENASE/REDUCTASE SDR FAMILY MEMBER 7B"/>
    <property type="match status" value="1"/>
</dbReference>
<accession>A0A177YKT4</accession>
<dbReference type="Proteomes" id="UP000077519">
    <property type="component" value="Unassembled WGS sequence"/>
</dbReference>